<evidence type="ECO:0000313" key="5">
    <source>
        <dbReference type="Proteomes" id="UP000291469"/>
    </source>
</evidence>
<feature type="transmembrane region" description="Helical" evidence="2">
    <location>
        <begin position="297"/>
        <end position="318"/>
    </location>
</feature>
<dbReference type="PANTHER" id="PTHR30590">
    <property type="entry name" value="INNER MEMBRANE PROTEIN"/>
    <property type="match status" value="1"/>
</dbReference>
<keyword evidence="5" id="KW-1185">Reference proteome</keyword>
<feature type="transmembrane region" description="Helical" evidence="2">
    <location>
        <begin position="338"/>
        <end position="356"/>
    </location>
</feature>
<keyword evidence="2" id="KW-1133">Transmembrane helix</keyword>
<dbReference type="AlphaFoldDB" id="A0A411YAT4"/>
<proteinExistence type="predicted"/>
<feature type="transmembrane region" description="Helical" evidence="2">
    <location>
        <begin position="101"/>
        <end position="118"/>
    </location>
</feature>
<gene>
    <name evidence="4" type="ORF">ER308_01250</name>
</gene>
<keyword evidence="2" id="KW-0812">Transmembrane</keyword>
<dbReference type="GO" id="GO:0016747">
    <property type="term" value="F:acyltransferase activity, transferring groups other than amino-acyl groups"/>
    <property type="evidence" value="ECO:0007669"/>
    <property type="project" value="InterPro"/>
</dbReference>
<dbReference type="Pfam" id="PF01757">
    <property type="entry name" value="Acyl_transf_3"/>
    <property type="match status" value="1"/>
</dbReference>
<feature type="transmembrane region" description="Helical" evidence="2">
    <location>
        <begin position="269"/>
        <end position="290"/>
    </location>
</feature>
<evidence type="ECO:0000256" key="1">
    <source>
        <dbReference type="SAM" id="MobiDB-lite"/>
    </source>
</evidence>
<feature type="region of interest" description="Disordered" evidence="1">
    <location>
        <begin position="1"/>
        <end position="23"/>
    </location>
</feature>
<dbReference type="PANTHER" id="PTHR30590:SF3">
    <property type="entry name" value="HYPOTHETICAL MEMBRANE SPANNING PROTEIN"/>
    <property type="match status" value="1"/>
</dbReference>
<dbReference type="KEGG" id="erz:ER308_01250"/>
<protein>
    <submittedName>
        <fullName evidence="4">DUF418 domain-containing protein</fullName>
    </submittedName>
</protein>
<feature type="transmembrane region" description="Helical" evidence="2">
    <location>
        <begin position="147"/>
        <end position="167"/>
    </location>
</feature>
<name>A0A411YAT4_9ACTN</name>
<reference evidence="4 5" key="1">
    <citation type="submission" date="2019-01" db="EMBL/GenBank/DDBJ databases">
        <title>Egibacter rhizosphaerae EGI 80759T.</title>
        <authorList>
            <person name="Chen D.-D."/>
            <person name="Tian Y."/>
            <person name="Jiao J.-Y."/>
            <person name="Zhang X.-T."/>
            <person name="Zhang Y.-G."/>
            <person name="Zhang Y."/>
            <person name="Xiao M."/>
            <person name="Shu W.-S."/>
            <person name="Li W.-J."/>
        </authorList>
    </citation>
    <scope>NUCLEOTIDE SEQUENCE [LARGE SCALE GENOMIC DNA]</scope>
    <source>
        <strain evidence="4 5">EGI 80759</strain>
    </source>
</reference>
<evidence type="ECO:0000256" key="2">
    <source>
        <dbReference type="SAM" id="Phobius"/>
    </source>
</evidence>
<organism evidence="4 5">
    <name type="scientific">Egibacter rhizosphaerae</name>
    <dbReference type="NCBI Taxonomy" id="1670831"/>
    <lineage>
        <taxon>Bacteria</taxon>
        <taxon>Bacillati</taxon>
        <taxon>Actinomycetota</taxon>
        <taxon>Nitriliruptoria</taxon>
        <taxon>Egibacterales</taxon>
        <taxon>Egibacteraceae</taxon>
        <taxon>Egibacter</taxon>
    </lineage>
</organism>
<dbReference type="EMBL" id="CP036402">
    <property type="protein sequence ID" value="QBI18330.1"/>
    <property type="molecule type" value="Genomic_DNA"/>
</dbReference>
<dbReference type="OrthoDB" id="4966979at2"/>
<feature type="transmembrane region" description="Helical" evidence="2">
    <location>
        <begin position="224"/>
        <end position="244"/>
    </location>
</feature>
<dbReference type="InterPro" id="IPR052529">
    <property type="entry name" value="Bact_Transport_Assoc"/>
</dbReference>
<dbReference type="Proteomes" id="UP000291469">
    <property type="component" value="Chromosome"/>
</dbReference>
<feature type="transmembrane region" description="Helical" evidence="2">
    <location>
        <begin position="71"/>
        <end position="89"/>
    </location>
</feature>
<sequence>MTPHPHGHADAGGPAPPTAWAPSAATSQGARLRGIDAARALAIAGMFAVHIGPTDAEGAAGTAYALPHGRAAVLFGLLAGVGVTLLARARSATPARSRLRLAWRAAILLPLGLALQTLDHNVLVILQDYAVLFLLGIVVLGLRDRWLLLLAAASTLLGPVLNLWGQREDPETFARQTIEMGDPPLEILHGLVLSGPYPLVTWAAPFLIGMWLARRPLNQRRLQLWLAVGAVAVTGAAQGIGRLAEQRWGDVTESLDWDHLWALEPHGQMPLWIIDATASAVLVLALLLLVADLAPRAVWPLTAAGQLALTVYVGHLLALHEWFDELTADEVGPAAARLAAGVLLSIAIAVAWRAVFPRGPLEAVLHAPWTLTDRWRRTRSDA</sequence>
<evidence type="ECO:0000259" key="3">
    <source>
        <dbReference type="Pfam" id="PF01757"/>
    </source>
</evidence>
<dbReference type="RefSeq" id="WP_131153328.1">
    <property type="nucleotide sequence ID" value="NZ_CP036402.1"/>
</dbReference>
<feature type="domain" description="Acyltransferase 3" evidence="3">
    <location>
        <begin position="123"/>
        <end position="350"/>
    </location>
</feature>
<accession>A0A411YAT4</accession>
<feature type="transmembrane region" description="Helical" evidence="2">
    <location>
        <begin position="124"/>
        <end position="142"/>
    </location>
</feature>
<keyword evidence="2" id="KW-0472">Membrane</keyword>
<evidence type="ECO:0000313" key="4">
    <source>
        <dbReference type="EMBL" id="QBI18330.1"/>
    </source>
</evidence>
<dbReference type="InterPro" id="IPR002656">
    <property type="entry name" value="Acyl_transf_3_dom"/>
</dbReference>
<feature type="transmembrane region" description="Helical" evidence="2">
    <location>
        <begin position="187"/>
        <end position="212"/>
    </location>
</feature>